<accession>A0A6H1P260</accession>
<evidence type="ECO:0000313" key="2">
    <source>
        <dbReference type="Proteomes" id="UP000501868"/>
    </source>
</evidence>
<dbReference type="Proteomes" id="UP000501868">
    <property type="component" value="Chromosome"/>
</dbReference>
<reference evidence="1 2" key="1">
    <citation type="submission" date="2020-04" db="EMBL/GenBank/DDBJ databases">
        <title>Genome-Wide Identification of 5-Methylcytosine Sites in Bacterial Genomes By High-Throughput Sequencing of MspJI Restriction Fragments.</title>
        <authorList>
            <person name="Wu V."/>
        </authorList>
    </citation>
    <scope>NUCLEOTIDE SEQUENCE [LARGE SCALE GENOMIC DNA]</scope>
    <source>
        <strain evidence="1 2">S2</strain>
    </source>
</reference>
<gene>
    <name evidence="1" type="ORF">HFZ78_13425</name>
</gene>
<name>A0A6H1P260_PRIMG</name>
<organism evidence="1 2">
    <name type="scientific">Priestia megaterium</name>
    <name type="common">Bacillus megaterium</name>
    <dbReference type="NCBI Taxonomy" id="1404"/>
    <lineage>
        <taxon>Bacteria</taxon>
        <taxon>Bacillati</taxon>
        <taxon>Bacillota</taxon>
        <taxon>Bacilli</taxon>
        <taxon>Bacillales</taxon>
        <taxon>Bacillaceae</taxon>
        <taxon>Priestia</taxon>
    </lineage>
</organism>
<protein>
    <submittedName>
        <fullName evidence="1">Uncharacterized protein</fullName>
    </submittedName>
</protein>
<proteinExistence type="predicted"/>
<evidence type="ECO:0000313" key="1">
    <source>
        <dbReference type="EMBL" id="QIZ07608.1"/>
    </source>
</evidence>
<dbReference type="AlphaFoldDB" id="A0A6H1P260"/>
<reference evidence="1 2" key="2">
    <citation type="submission" date="2020-04" db="EMBL/GenBank/DDBJ databases">
        <authorList>
            <person name="Fomenkov A."/>
            <person name="Anton B.P."/>
            <person name="Roberts R.J."/>
        </authorList>
    </citation>
    <scope>NUCLEOTIDE SEQUENCE [LARGE SCALE GENOMIC DNA]</scope>
    <source>
        <strain evidence="1 2">S2</strain>
    </source>
</reference>
<sequence>MFEFKEERFKEEDWEPLFEMGEFLKISPEVNKRLGLRQIADLVVRHLTGDYGDNEALAKPNERAIKHGEDVISGYIVKGKLVMVATKGDRSCTRVF</sequence>
<dbReference type="EMBL" id="CP051128">
    <property type="protein sequence ID" value="QIZ07608.1"/>
    <property type="molecule type" value="Genomic_DNA"/>
</dbReference>